<keyword evidence="5" id="KW-0378">Hydrolase</keyword>
<comment type="caution">
    <text evidence="8">The sequence shown here is derived from an EMBL/GenBank/DDBJ whole genome shotgun (WGS) entry which is preliminary data.</text>
</comment>
<dbReference type="SUPFAM" id="SSF51695">
    <property type="entry name" value="PLC-like phosphodiesterases"/>
    <property type="match status" value="3"/>
</dbReference>
<evidence type="ECO:0000256" key="4">
    <source>
        <dbReference type="ARBA" id="ARBA00022798"/>
    </source>
</evidence>
<sequence length="1069" mass="119684">MNWRSPVLWVVALACIGGISGVIAFVVIRNTGTASDTIDYDAQFCQPLVIAHRGASGYVPEHTLGAYALAVTMGSDYIEPDVVMTSDGHIIARHDNELGLTTDVAQRPEFATRYRTQTVDGTTVSGWFTEDFTLEEIKTLRSIERIPMIRPGNARMDDAFDVPTMQEIIDLAKGMEISERRRIGIYPEIKHATHFQQLGLAMEKPLVDILHRNGYIGPEAPVYIQSFEISNLKELKNLTDLRLIQLFSSRQQSQPFDQAVLGTTITFADMATAEGLREIATYAYAAGPDKVYIIPRDEDNRLGIPTSFVEDAHAAGLKVHPYTFRAENPYLPAEFQSEDPSPAALGDFMGELKAFLDTGIDGVFSDQPDVAFTPILSAPTSEISESTTQRQPDLCKQVVIAHRGASGYLPEHTLAAYALAVFMRADYIEPDLVMTKDGQLITRHDNELSLTTDVAKRREFAARHRNQTVDGIEITGWFTEDFTLEEIKTLRAVERIPTVRPGNARMDGTFTIATFQEVIDLVKSLQLSQKREIGIYPEIKHSTHFHSLGLPMERLVVDTLKNNGYYKFTDPVYIQSFEVSNLQDLKKYTDLKLLQLYARDKSLQPYDQEQLGSSLTFGDMATAEGLRNVAKYASAVGPDKSYIIPRDENNRLGEVTSFVEHAHAAGLKVHPYTFHAENSFLPAEFRSNGSPADFGDFSSEMRSFLATGIDGGFSEQPDISFSDVSSIPKLKYSDPRKKNQDLCNQVVIGHRGASGYVPEHTLGSYALAITMGADYVEPDLVMTKDGYLVARHENEISMTTDVAQHPEFESRHRTQLVDGQELTGWFTEDFTLEELKTLRAVERIPEIRPGNARMDGAFEIPTFQEIIDLVSSMQRSRSRVIGIYPEIKHSTHFQQLGLSMEWPVVITFFRNGYWRSRDPVYIQSFEVSNLKELSKITNLKLLQLYDEKSMQPYDQVVIGTNLTYGDMATAEGLKEVAKYATAVGPDKSYVIPRDENNRLGVVTSFVKDAHAVDLKVHPYTFRAENAFLPAEFQGKDPSPSAIGNFHEELKAYFTAGVDGLFSDQPDRAW</sequence>
<dbReference type="InterPro" id="IPR030395">
    <property type="entry name" value="GP_PDE_dom"/>
</dbReference>
<dbReference type="AlphaFoldDB" id="A0A0L7LFC1"/>
<keyword evidence="3" id="KW-0732">Signal</keyword>
<evidence type="ECO:0000313" key="8">
    <source>
        <dbReference type="EMBL" id="KOB73901.1"/>
    </source>
</evidence>
<dbReference type="GO" id="GO:0006629">
    <property type="term" value="P:lipid metabolic process"/>
    <property type="evidence" value="ECO:0007669"/>
    <property type="project" value="InterPro"/>
</dbReference>
<gene>
    <name evidence="8" type="ORF">OBRU01_09879</name>
</gene>
<accession>A0A0L7LFC1</accession>
<dbReference type="PROSITE" id="PS51704">
    <property type="entry name" value="GP_PDE"/>
    <property type="match status" value="3"/>
</dbReference>
<dbReference type="EMBL" id="JTDY01001422">
    <property type="protein sequence ID" value="KOB73901.1"/>
    <property type="molecule type" value="Genomic_DNA"/>
</dbReference>
<dbReference type="GO" id="GO:0008889">
    <property type="term" value="F:glycerophosphodiester phosphodiesterase activity"/>
    <property type="evidence" value="ECO:0007669"/>
    <property type="project" value="UniProtKB-EC"/>
</dbReference>
<keyword evidence="4" id="KW-0319">Glycerol metabolism</keyword>
<dbReference type="Proteomes" id="UP000037510">
    <property type="component" value="Unassembled WGS sequence"/>
</dbReference>
<evidence type="ECO:0000256" key="6">
    <source>
        <dbReference type="ARBA" id="ARBA00047512"/>
    </source>
</evidence>
<comment type="catalytic activity">
    <reaction evidence="6">
        <text>a sn-glycero-3-phosphodiester + H2O = an alcohol + sn-glycerol 3-phosphate + H(+)</text>
        <dbReference type="Rhea" id="RHEA:12969"/>
        <dbReference type="ChEBI" id="CHEBI:15377"/>
        <dbReference type="ChEBI" id="CHEBI:15378"/>
        <dbReference type="ChEBI" id="CHEBI:30879"/>
        <dbReference type="ChEBI" id="CHEBI:57597"/>
        <dbReference type="ChEBI" id="CHEBI:83408"/>
        <dbReference type="EC" id="3.1.4.46"/>
    </reaction>
</comment>
<dbReference type="Pfam" id="PF03009">
    <property type="entry name" value="GDPD"/>
    <property type="match status" value="3"/>
</dbReference>
<feature type="domain" description="GP-PDE" evidence="7">
    <location>
        <begin position="397"/>
        <end position="705"/>
    </location>
</feature>
<evidence type="ECO:0000259" key="7">
    <source>
        <dbReference type="PROSITE" id="PS51704"/>
    </source>
</evidence>
<feature type="domain" description="GP-PDE" evidence="7">
    <location>
        <begin position="47"/>
        <end position="356"/>
    </location>
</feature>
<evidence type="ECO:0000256" key="3">
    <source>
        <dbReference type="ARBA" id="ARBA00022729"/>
    </source>
</evidence>
<evidence type="ECO:0000256" key="2">
    <source>
        <dbReference type="ARBA" id="ARBA00012247"/>
    </source>
</evidence>
<dbReference type="STRING" id="104452.A0A0L7LFC1"/>
<dbReference type="Gene3D" id="3.20.20.190">
    <property type="entry name" value="Phosphatidylinositol (PI) phosphodiesterase"/>
    <property type="match status" value="3"/>
</dbReference>
<evidence type="ECO:0000256" key="1">
    <source>
        <dbReference type="ARBA" id="ARBA00007277"/>
    </source>
</evidence>
<dbReference type="PROSITE" id="PS51257">
    <property type="entry name" value="PROKAR_LIPOPROTEIN"/>
    <property type="match status" value="1"/>
</dbReference>
<organism evidence="8 9">
    <name type="scientific">Operophtera brumata</name>
    <name type="common">Winter moth</name>
    <name type="synonym">Phalaena brumata</name>
    <dbReference type="NCBI Taxonomy" id="104452"/>
    <lineage>
        <taxon>Eukaryota</taxon>
        <taxon>Metazoa</taxon>
        <taxon>Ecdysozoa</taxon>
        <taxon>Arthropoda</taxon>
        <taxon>Hexapoda</taxon>
        <taxon>Insecta</taxon>
        <taxon>Pterygota</taxon>
        <taxon>Neoptera</taxon>
        <taxon>Endopterygota</taxon>
        <taxon>Lepidoptera</taxon>
        <taxon>Glossata</taxon>
        <taxon>Ditrysia</taxon>
        <taxon>Geometroidea</taxon>
        <taxon>Geometridae</taxon>
        <taxon>Larentiinae</taxon>
        <taxon>Operophtera</taxon>
    </lineage>
</organism>
<protein>
    <recommendedName>
        <fullName evidence="2">glycerophosphodiester phosphodiesterase</fullName>
        <ecNumber evidence="2">3.1.4.46</ecNumber>
    </recommendedName>
</protein>
<dbReference type="PANTHER" id="PTHR43620">
    <property type="entry name" value="GLYCEROPHOSPHORYL DIESTER PHOSPHODIESTERASE"/>
    <property type="match status" value="1"/>
</dbReference>
<dbReference type="CDD" id="cd08602">
    <property type="entry name" value="GDPD_ScGlpQ1_like"/>
    <property type="match status" value="3"/>
</dbReference>
<name>A0A0L7LFC1_OPEBR</name>
<dbReference type="PANTHER" id="PTHR43620:SF7">
    <property type="entry name" value="GLYCEROPHOSPHODIESTER PHOSPHODIESTERASE GDPD5-RELATED"/>
    <property type="match status" value="1"/>
</dbReference>
<dbReference type="EC" id="3.1.4.46" evidence="2"/>
<proteinExistence type="inferred from homology"/>
<evidence type="ECO:0000256" key="5">
    <source>
        <dbReference type="ARBA" id="ARBA00022801"/>
    </source>
</evidence>
<keyword evidence="9" id="KW-1185">Reference proteome</keyword>
<dbReference type="GO" id="GO:0006071">
    <property type="term" value="P:glycerol metabolic process"/>
    <property type="evidence" value="ECO:0007669"/>
    <property type="project" value="UniProtKB-KW"/>
</dbReference>
<evidence type="ECO:0000313" key="9">
    <source>
        <dbReference type="Proteomes" id="UP000037510"/>
    </source>
</evidence>
<comment type="similarity">
    <text evidence="1">Belongs to the glycerophosphoryl diester phosphodiesterase family.</text>
</comment>
<reference evidence="8 9" key="1">
    <citation type="journal article" date="2015" name="Genome Biol. Evol.">
        <title>The genome of winter moth (Operophtera brumata) provides a genomic perspective on sexual dimorphism and phenology.</title>
        <authorList>
            <person name="Derks M.F."/>
            <person name="Smit S."/>
            <person name="Salis L."/>
            <person name="Schijlen E."/>
            <person name="Bossers A."/>
            <person name="Mateman C."/>
            <person name="Pijl A.S."/>
            <person name="de Ridder D."/>
            <person name="Groenen M.A."/>
            <person name="Visser M.E."/>
            <person name="Megens H.J."/>
        </authorList>
    </citation>
    <scope>NUCLEOTIDE SEQUENCE [LARGE SCALE GENOMIC DNA]</scope>
    <source>
        <strain evidence="8">WM2013NL</strain>
        <tissue evidence="8">Head and thorax</tissue>
    </source>
</reference>
<feature type="domain" description="GP-PDE" evidence="7">
    <location>
        <begin position="745"/>
        <end position="1069"/>
    </location>
</feature>
<dbReference type="InterPro" id="IPR017946">
    <property type="entry name" value="PLC-like_Pdiesterase_TIM-brl"/>
</dbReference>